<organism evidence="10 11">
    <name type="scientific">Hohenbuehelia grisea</name>
    <dbReference type="NCBI Taxonomy" id="104357"/>
    <lineage>
        <taxon>Eukaryota</taxon>
        <taxon>Fungi</taxon>
        <taxon>Dikarya</taxon>
        <taxon>Basidiomycota</taxon>
        <taxon>Agaricomycotina</taxon>
        <taxon>Agaricomycetes</taxon>
        <taxon>Agaricomycetidae</taxon>
        <taxon>Agaricales</taxon>
        <taxon>Pleurotineae</taxon>
        <taxon>Pleurotaceae</taxon>
        <taxon>Hohenbuehelia</taxon>
    </lineage>
</organism>
<evidence type="ECO:0000256" key="7">
    <source>
        <dbReference type="ARBA" id="ARBA00023180"/>
    </source>
</evidence>
<name>A0ABR3K093_9AGAR</name>
<feature type="chain" id="PRO_5046271380" description="Glycosyltransferase 61 catalytic domain-containing protein" evidence="8">
    <location>
        <begin position="33"/>
        <end position="476"/>
    </location>
</feature>
<keyword evidence="11" id="KW-1185">Reference proteome</keyword>
<dbReference type="PANTHER" id="PTHR20961">
    <property type="entry name" value="GLYCOSYLTRANSFERASE"/>
    <property type="match status" value="1"/>
</dbReference>
<reference evidence="11" key="1">
    <citation type="submission" date="2024-06" db="EMBL/GenBank/DDBJ databases">
        <title>Multi-omics analyses provide insights into the biosynthesis of the anticancer antibiotic pleurotin in Hohenbuehelia grisea.</title>
        <authorList>
            <person name="Weaver J.A."/>
            <person name="Alberti F."/>
        </authorList>
    </citation>
    <scope>NUCLEOTIDE SEQUENCE [LARGE SCALE GENOMIC DNA]</scope>
    <source>
        <strain evidence="11">T-177</strain>
    </source>
</reference>
<keyword evidence="8" id="KW-0732">Signal</keyword>
<evidence type="ECO:0000259" key="9">
    <source>
        <dbReference type="Pfam" id="PF04577"/>
    </source>
</evidence>
<evidence type="ECO:0000256" key="6">
    <source>
        <dbReference type="ARBA" id="ARBA00023136"/>
    </source>
</evidence>
<keyword evidence="4" id="KW-0812">Transmembrane</keyword>
<keyword evidence="7" id="KW-0325">Glycoprotein</keyword>
<protein>
    <recommendedName>
        <fullName evidence="9">Glycosyltransferase 61 catalytic domain-containing protein</fullName>
    </recommendedName>
</protein>
<evidence type="ECO:0000313" key="11">
    <source>
        <dbReference type="Proteomes" id="UP001556367"/>
    </source>
</evidence>
<gene>
    <name evidence="10" type="ORF">HGRIS_005866</name>
</gene>
<dbReference type="InterPro" id="IPR049625">
    <property type="entry name" value="Glyco_transf_61_cat"/>
</dbReference>
<keyword evidence="6" id="KW-0472">Membrane</keyword>
<evidence type="ECO:0000256" key="5">
    <source>
        <dbReference type="ARBA" id="ARBA00022989"/>
    </source>
</evidence>
<keyword evidence="5" id="KW-1133">Transmembrane helix</keyword>
<evidence type="ECO:0000256" key="1">
    <source>
        <dbReference type="ARBA" id="ARBA00004167"/>
    </source>
</evidence>
<evidence type="ECO:0000256" key="8">
    <source>
        <dbReference type="SAM" id="SignalP"/>
    </source>
</evidence>
<dbReference type="EMBL" id="JASNQZ010000001">
    <property type="protein sequence ID" value="KAL0960850.1"/>
    <property type="molecule type" value="Genomic_DNA"/>
</dbReference>
<sequence length="476" mass="54115">MSWAPTGREIVLLTTLWLFILFIFHASPQLDSFSPLPFIYNRTATVPFDRPQSKRPVPQLYNTHHTWGSSKRVPATQVLAHVPGWTIFDRLYLVNGTFFVVTDEPNAFPTAADILSNGLPIELGEEDKRLPTRDHIQIVSTKEARVLFGPGAHFLDGVTFAINDPPQFIRHYYHWSAELWFGFWRTYSTLAPSVSPSGHTPLPPPRRLLFTRLDGQHWRDYAAMNEWVIRSSMPGLTMEFAEDFRERAAMRTPVVFERVVVADRSAAMPAYNYQRFQRTAAVPAGLPGSVYWWMTIRNSVIGAAGVDPRVGSSTTDNPVITYISRQDWGRRMLIPADHEKLVKALHKLRDDHGYEVNIVSMDKMSRAEQLRLAARTTIMMGVHGNGLTSLLWMNPNPRSTVMEFFFPGGFAYDYEYTARALGMTHYGFWGSKYFTSPDMPPPAYPEGFQGTEIPIDGEVVARLCHERLSLVVELDD</sequence>
<comment type="caution">
    <text evidence="10">The sequence shown here is derived from an EMBL/GenBank/DDBJ whole genome shotgun (WGS) entry which is preliminary data.</text>
</comment>
<keyword evidence="2" id="KW-0328">Glycosyltransferase</keyword>
<feature type="signal peptide" evidence="8">
    <location>
        <begin position="1"/>
        <end position="32"/>
    </location>
</feature>
<accession>A0ABR3K093</accession>
<proteinExistence type="predicted"/>
<evidence type="ECO:0000256" key="3">
    <source>
        <dbReference type="ARBA" id="ARBA00022679"/>
    </source>
</evidence>
<dbReference type="Pfam" id="PF04577">
    <property type="entry name" value="Glyco_transf_61"/>
    <property type="match status" value="1"/>
</dbReference>
<keyword evidence="3" id="KW-0808">Transferase</keyword>
<dbReference type="PANTHER" id="PTHR20961:SF38">
    <property type="entry name" value="PROTEIN O-LINKED-MANNOSE BETA-1,4-N-ACETYLGLUCOSAMINYLTRANSFERASE 2"/>
    <property type="match status" value="1"/>
</dbReference>
<feature type="domain" description="Glycosyltransferase 61 catalytic" evidence="9">
    <location>
        <begin position="237"/>
        <end position="396"/>
    </location>
</feature>
<evidence type="ECO:0000256" key="4">
    <source>
        <dbReference type="ARBA" id="ARBA00022692"/>
    </source>
</evidence>
<evidence type="ECO:0000313" key="10">
    <source>
        <dbReference type="EMBL" id="KAL0960850.1"/>
    </source>
</evidence>
<dbReference type="InterPro" id="IPR007657">
    <property type="entry name" value="Glycosyltransferase_61"/>
</dbReference>
<evidence type="ECO:0000256" key="2">
    <source>
        <dbReference type="ARBA" id="ARBA00022676"/>
    </source>
</evidence>
<dbReference type="Proteomes" id="UP001556367">
    <property type="component" value="Unassembled WGS sequence"/>
</dbReference>
<comment type="subcellular location">
    <subcellularLocation>
        <location evidence="1">Membrane</location>
        <topology evidence="1">Single-pass membrane protein</topology>
    </subcellularLocation>
</comment>